<accession>A0A2W6NG28</accession>
<evidence type="ECO:0000313" key="2">
    <source>
        <dbReference type="Proteomes" id="UP000249204"/>
    </source>
</evidence>
<evidence type="ECO:0000313" key="1">
    <source>
        <dbReference type="EMBL" id="PZT54711.1"/>
    </source>
</evidence>
<sequence>MIRNIESIKPIINNFTIHRIEWLSDFHFHITQDQYFKNISILHLTFLIKENETTYELLIKFSNIEALHFKSGGALTQISGFNIKNLKENGYYPMKYEVEDYENGIIHFYCADIELIRLTESEYIAI</sequence>
<dbReference type="AlphaFoldDB" id="A0A2W6NG28"/>
<proteinExistence type="predicted"/>
<reference evidence="1 2" key="1">
    <citation type="submission" date="2018-06" db="EMBL/GenBank/DDBJ databases">
        <title>Isolation of heavy metals resistant Paenibacillus silvae NC2 from Gold-Copper mine in ZiJin, China.</title>
        <authorList>
            <person name="Xu J."/>
            <person name="Mazhar H.S."/>
            <person name="Rensing C."/>
        </authorList>
    </citation>
    <scope>NUCLEOTIDE SEQUENCE [LARGE SCALE GENOMIC DNA]</scope>
    <source>
        <strain evidence="1 2">NC2</strain>
    </source>
</reference>
<protein>
    <submittedName>
        <fullName evidence="1">Uncharacterized protein</fullName>
    </submittedName>
</protein>
<dbReference type="EMBL" id="QKWW01000044">
    <property type="protein sequence ID" value="PZT54711.1"/>
    <property type="molecule type" value="Genomic_DNA"/>
</dbReference>
<dbReference type="Proteomes" id="UP000249204">
    <property type="component" value="Unassembled WGS sequence"/>
</dbReference>
<comment type="caution">
    <text evidence="1">The sequence shown here is derived from an EMBL/GenBank/DDBJ whole genome shotgun (WGS) entry which is preliminary data.</text>
</comment>
<name>A0A2W6NG28_9BACL</name>
<gene>
    <name evidence="1" type="ORF">DN757_15685</name>
</gene>
<organism evidence="1 2">
    <name type="scientific">Paenibacillus silvae</name>
    <dbReference type="NCBI Taxonomy" id="1325358"/>
    <lineage>
        <taxon>Bacteria</taxon>
        <taxon>Bacillati</taxon>
        <taxon>Bacillota</taxon>
        <taxon>Bacilli</taxon>
        <taxon>Bacillales</taxon>
        <taxon>Paenibacillaceae</taxon>
        <taxon>Paenibacillus</taxon>
    </lineage>
</organism>
<dbReference type="RefSeq" id="WP_111271131.1">
    <property type="nucleotide sequence ID" value="NZ_QKWW01000044.1"/>
</dbReference>